<feature type="region of interest" description="Disordered" evidence="1">
    <location>
        <begin position="839"/>
        <end position="859"/>
    </location>
</feature>
<dbReference type="PANTHER" id="PTHR31751">
    <property type="entry name" value="SI:CH211-108C17.2-RELATED-RELATED"/>
    <property type="match status" value="1"/>
</dbReference>
<feature type="compositionally biased region" description="Polar residues" evidence="1">
    <location>
        <begin position="340"/>
        <end position="363"/>
    </location>
</feature>
<feature type="compositionally biased region" description="Basic residues" evidence="1">
    <location>
        <begin position="20"/>
        <end position="29"/>
    </location>
</feature>
<gene>
    <name evidence="2" type="primary">RBM12B</name>
    <name evidence="2" type="ORF">BLAG_LOCUS18653</name>
</gene>
<organism evidence="2 3">
    <name type="scientific">Branchiostoma lanceolatum</name>
    <name type="common">Common lancelet</name>
    <name type="synonym">Amphioxus lanceolatum</name>
    <dbReference type="NCBI Taxonomy" id="7740"/>
    <lineage>
        <taxon>Eukaryota</taxon>
        <taxon>Metazoa</taxon>
        <taxon>Chordata</taxon>
        <taxon>Cephalochordata</taxon>
        <taxon>Leptocardii</taxon>
        <taxon>Amphioxiformes</taxon>
        <taxon>Branchiostomatidae</taxon>
        <taxon>Branchiostoma</taxon>
    </lineage>
</organism>
<name>A0A8J9ZV63_BRALA</name>
<feature type="compositionally biased region" description="Basic and acidic residues" evidence="1">
    <location>
        <begin position="8"/>
        <end position="18"/>
    </location>
</feature>
<keyword evidence="3" id="KW-1185">Reference proteome</keyword>
<reference evidence="2" key="1">
    <citation type="submission" date="2022-01" db="EMBL/GenBank/DDBJ databases">
        <authorList>
            <person name="Braso-Vives M."/>
        </authorList>
    </citation>
    <scope>NUCLEOTIDE SEQUENCE</scope>
</reference>
<dbReference type="Proteomes" id="UP000838412">
    <property type="component" value="Chromosome 4"/>
</dbReference>
<protein>
    <submittedName>
        <fullName evidence="2">RBM12B protein</fullName>
    </submittedName>
</protein>
<dbReference type="OrthoDB" id="5814287at2759"/>
<sequence>MEGGLARMDSHKKTEVGRTPRTRTLRKSPGKSPSQQAAQKILTRAKRGPAWSRDETRALVKFLSLPWEEWDPTQSTGWPQAKSDPIWSKAAQFVKENARSSILRHDGSVRAHVSKHLQPLYPISAGGRLAAEKGMDISDLGSSCPFCKKSLSPAGTQTQEPVGKPPPEPLGTPPPEPLGTPPPEPLGMPPPEPLGTPPPEPLGMPPPEPLGKPPPEPLGMPPPEPLGMPPPEPLGTPPPEPLGMPPPEPLGMPPPEPLGTPPPEPLGMPPPEPLGMPPPEQLEMPSPESLGMPPLETPPPEPPGMSTQVLQGIPPPEPLGMSIQVLQGIPPPEPLGMSTPIKSTSALHSDSSVTPSSAWTTPSAPADKGDQSYQPESESTSPPTSDDESETEVTLEGHRFIVFGEKIRELFQRCSKCGAGNLLKTTVRGTCLAVHWTCSTGHHGVWHSQPYSKRMAIGNLLVGCAILFSGGSIDKFIDFAASLNLQFISQSEFFNIQTTYAIPTIDDYYTYQQEMAQDLVRDGPVTIMGDGRCDSPGYCAKYCSYTVMEEKTALILDMKLVQVTETGTSQSMEKEGLQRCLEELDDKGIDIECLATDRHRGIAAMMKKDYKDIKHEFDIFHVSKNVTQKLRTKAQKKTCQPLAEWIKAVSNHLWWSAKTSKGNAQLLIEKWTSLLNHIGNQHQWSGNELFHRCAHLPLSREAERKKKWLEVESPAHKALQEVVMDRILLKDMGHMTGFKHTGKLEVYHNLVLKYASKRIHYQYPAMLARLQLSVIDHNENIARRQARTSSGDPKRRLDYSKRQKDWVVKNIYEKKDYTFRRKLLEAAECRRRESNECLGDQVLPKPDLPRNIAPIPRPSKEAAFQRYQTRFEDN</sequence>
<feature type="region of interest" description="Disordered" evidence="1">
    <location>
        <begin position="1"/>
        <end position="50"/>
    </location>
</feature>
<evidence type="ECO:0000313" key="3">
    <source>
        <dbReference type="Proteomes" id="UP000838412"/>
    </source>
</evidence>
<dbReference type="EMBL" id="OV696689">
    <property type="protein sequence ID" value="CAH1264214.1"/>
    <property type="molecule type" value="Genomic_DNA"/>
</dbReference>
<feature type="region of interest" description="Disordered" evidence="1">
    <location>
        <begin position="137"/>
        <end position="393"/>
    </location>
</feature>
<feature type="compositionally biased region" description="Low complexity" evidence="1">
    <location>
        <begin position="281"/>
        <end position="294"/>
    </location>
</feature>
<evidence type="ECO:0000313" key="2">
    <source>
        <dbReference type="EMBL" id="CAH1264214.1"/>
    </source>
</evidence>
<dbReference type="AlphaFoldDB" id="A0A8J9ZV63"/>
<proteinExistence type="predicted"/>
<evidence type="ECO:0000256" key="1">
    <source>
        <dbReference type="SAM" id="MobiDB-lite"/>
    </source>
</evidence>
<feature type="compositionally biased region" description="Pro residues" evidence="1">
    <location>
        <begin position="163"/>
        <end position="280"/>
    </location>
</feature>
<dbReference type="PANTHER" id="PTHR31751:SF42">
    <property type="entry name" value="PROTEIN CBG10204"/>
    <property type="match status" value="1"/>
</dbReference>
<feature type="compositionally biased region" description="Low complexity" evidence="1">
    <location>
        <begin position="375"/>
        <end position="384"/>
    </location>
</feature>
<accession>A0A8J9ZV63</accession>